<dbReference type="EMBL" id="DRSK01000180">
    <property type="protein sequence ID" value="HHE07877.1"/>
    <property type="molecule type" value="Genomic_DNA"/>
</dbReference>
<gene>
    <name evidence="1" type="ORF">ENL01_03105</name>
</gene>
<reference evidence="1" key="1">
    <citation type="journal article" date="2020" name="mSystems">
        <title>Genome- and Community-Level Interaction Insights into Carbon Utilization and Element Cycling Functions of Hydrothermarchaeota in Hydrothermal Sediment.</title>
        <authorList>
            <person name="Zhou Z."/>
            <person name="Liu Y."/>
            <person name="Xu W."/>
            <person name="Pan J."/>
            <person name="Luo Z.H."/>
            <person name="Li M."/>
        </authorList>
    </citation>
    <scope>NUCLEOTIDE SEQUENCE [LARGE SCALE GENOMIC DNA]</scope>
    <source>
        <strain evidence="1">HyVt-628</strain>
    </source>
</reference>
<sequence>MNPMKYVVMLTLLIFQLLAESAYLLPHRWHDARHEINRVIRHADSMLIIVTDSLSDTQLQRALRHEIKEKQRVLLITTSIKTASHWAMYQTVSACMLSHNRPLGFSIVAAEKSDACFVSGTLESESFRNNYGILFCDDSSLFSQTIQLLRQECENYFNGTNR</sequence>
<organism evidence="1">
    <name type="scientific">Chlorobaculum parvum</name>
    <dbReference type="NCBI Taxonomy" id="274539"/>
    <lineage>
        <taxon>Bacteria</taxon>
        <taxon>Pseudomonadati</taxon>
        <taxon>Chlorobiota</taxon>
        <taxon>Chlorobiia</taxon>
        <taxon>Chlorobiales</taxon>
        <taxon>Chlorobiaceae</taxon>
        <taxon>Chlorobaculum</taxon>
    </lineage>
</organism>
<proteinExistence type="predicted"/>
<accession>A0A7C5HHG9</accession>
<evidence type="ECO:0008006" key="2">
    <source>
        <dbReference type="Google" id="ProtNLM"/>
    </source>
</evidence>
<evidence type="ECO:0000313" key="1">
    <source>
        <dbReference type="EMBL" id="HHE07877.1"/>
    </source>
</evidence>
<dbReference type="Proteomes" id="UP000886059">
    <property type="component" value="Unassembled WGS sequence"/>
</dbReference>
<comment type="caution">
    <text evidence="1">The sequence shown here is derived from an EMBL/GenBank/DDBJ whole genome shotgun (WGS) entry which is preliminary data.</text>
</comment>
<protein>
    <recommendedName>
        <fullName evidence="2">Phospholipase D-like domain-containing protein</fullName>
    </recommendedName>
</protein>
<dbReference type="AlphaFoldDB" id="A0A7C5HHG9"/>
<name>A0A7C5HHG9_9CHLB</name>